<dbReference type="STRING" id="68214.AVL59_02505"/>
<keyword evidence="2" id="KW-0012">Acyltransferase</keyword>
<gene>
    <name evidence="4" type="ORF">AVL59_02505</name>
    <name evidence="5" type="ORF">J2Z21_007499</name>
</gene>
<dbReference type="Pfam" id="PF00583">
    <property type="entry name" value="Acetyltransf_1"/>
    <property type="match status" value="1"/>
</dbReference>
<evidence type="ECO:0000259" key="3">
    <source>
        <dbReference type="PROSITE" id="PS51186"/>
    </source>
</evidence>
<dbReference type="GO" id="GO:0016747">
    <property type="term" value="F:acyltransferase activity, transferring groups other than amino-acyl groups"/>
    <property type="evidence" value="ECO:0007669"/>
    <property type="project" value="InterPro"/>
</dbReference>
<dbReference type="Proteomes" id="UP001519309">
    <property type="component" value="Unassembled WGS sequence"/>
</dbReference>
<organism evidence="4 6">
    <name type="scientific">Streptomyces griseochromogenes</name>
    <dbReference type="NCBI Taxonomy" id="68214"/>
    <lineage>
        <taxon>Bacteria</taxon>
        <taxon>Bacillati</taxon>
        <taxon>Actinomycetota</taxon>
        <taxon>Actinomycetes</taxon>
        <taxon>Kitasatosporales</taxon>
        <taxon>Streptomycetaceae</taxon>
        <taxon>Streptomyces</taxon>
    </lineage>
</organism>
<reference evidence="5 7" key="2">
    <citation type="submission" date="2021-03" db="EMBL/GenBank/DDBJ databases">
        <title>Genomic Encyclopedia of Type Strains, Phase IV (KMG-IV): sequencing the most valuable type-strain genomes for metagenomic binning, comparative biology and taxonomic classification.</title>
        <authorList>
            <person name="Goeker M."/>
        </authorList>
    </citation>
    <scope>NUCLEOTIDE SEQUENCE [LARGE SCALE GENOMIC DNA]</scope>
    <source>
        <strain evidence="5 7">DSM 40499</strain>
    </source>
</reference>
<name>A0A1B1APT8_9ACTN</name>
<reference evidence="4 6" key="1">
    <citation type="submission" date="2016-06" db="EMBL/GenBank/DDBJ databases">
        <title>Complete genome sequence of Streptomyces griseochromogenes ATCC 14511, the Blasticidin S producer.</title>
        <authorList>
            <person name="Wu L."/>
        </authorList>
    </citation>
    <scope>NUCLEOTIDE SEQUENCE [LARGE SCALE GENOMIC DNA]</scope>
    <source>
        <strain evidence="4 6">ATCC 14511</strain>
    </source>
</reference>
<dbReference type="EMBL" id="JAGGLP010000022">
    <property type="protein sequence ID" value="MBP2054490.1"/>
    <property type="molecule type" value="Genomic_DNA"/>
</dbReference>
<evidence type="ECO:0000256" key="1">
    <source>
        <dbReference type="ARBA" id="ARBA00022679"/>
    </source>
</evidence>
<dbReference type="Gene3D" id="3.40.630.30">
    <property type="match status" value="1"/>
</dbReference>
<evidence type="ECO:0000313" key="5">
    <source>
        <dbReference type="EMBL" id="MBP2054490.1"/>
    </source>
</evidence>
<evidence type="ECO:0000313" key="7">
    <source>
        <dbReference type="Proteomes" id="UP001519309"/>
    </source>
</evidence>
<dbReference type="InterPro" id="IPR016181">
    <property type="entry name" value="Acyl_CoA_acyltransferase"/>
</dbReference>
<dbReference type="PANTHER" id="PTHR43877">
    <property type="entry name" value="AMINOALKYLPHOSPHONATE N-ACETYLTRANSFERASE-RELATED-RELATED"/>
    <property type="match status" value="1"/>
</dbReference>
<dbReference type="KEGG" id="sgs:AVL59_02505"/>
<dbReference type="AlphaFoldDB" id="A0A1B1APT8"/>
<dbReference type="PROSITE" id="PS51186">
    <property type="entry name" value="GNAT"/>
    <property type="match status" value="1"/>
</dbReference>
<dbReference type="InterPro" id="IPR000182">
    <property type="entry name" value="GNAT_dom"/>
</dbReference>
<evidence type="ECO:0000313" key="4">
    <source>
        <dbReference type="EMBL" id="ANP48589.1"/>
    </source>
</evidence>
<dbReference type="SUPFAM" id="SSF55729">
    <property type="entry name" value="Acyl-CoA N-acyltransferases (Nat)"/>
    <property type="match status" value="1"/>
</dbReference>
<dbReference type="CDD" id="cd04301">
    <property type="entry name" value="NAT_SF"/>
    <property type="match status" value="1"/>
</dbReference>
<dbReference type="RefSeq" id="WP_067299569.1">
    <property type="nucleotide sequence ID" value="NZ_CP016279.1"/>
</dbReference>
<dbReference type="OrthoDB" id="273614at2"/>
<dbReference type="InterPro" id="IPR050832">
    <property type="entry name" value="Bact_Acetyltransf"/>
</dbReference>
<evidence type="ECO:0000313" key="6">
    <source>
        <dbReference type="Proteomes" id="UP000092659"/>
    </source>
</evidence>
<evidence type="ECO:0000256" key="2">
    <source>
        <dbReference type="ARBA" id="ARBA00023315"/>
    </source>
</evidence>
<dbReference type="EMBL" id="CP016279">
    <property type="protein sequence ID" value="ANP48589.1"/>
    <property type="molecule type" value="Genomic_DNA"/>
</dbReference>
<dbReference type="Proteomes" id="UP000092659">
    <property type="component" value="Chromosome"/>
</dbReference>
<protein>
    <submittedName>
        <fullName evidence="5">Ribosomal protein S18 acetylase RimI-like enzyme</fullName>
    </submittedName>
</protein>
<keyword evidence="1" id="KW-0808">Transferase</keyword>
<sequence length="172" mass="18439">MSEPVIEVLEDVDDAVVEGFRRLLPQLGKEPPELTEEYVRGVVTHPANLVLAARAGQDVVGLLTLVILALPTGTTARFEDVVVDESARGGGIGLALVRRGLDLARSRGARQVDLTSRPSRTAAHRLYEKAGFVRRETHVFRHAPEHAAVLGAPRADTAVAPAQSARGISSNR</sequence>
<keyword evidence="7" id="KW-1185">Reference proteome</keyword>
<proteinExistence type="predicted"/>
<feature type="domain" description="N-acetyltransferase" evidence="3">
    <location>
        <begin position="7"/>
        <end position="156"/>
    </location>
</feature>
<accession>A0A1B1APT8</accession>